<keyword evidence="5 14" id="KW-0436">Ligase</keyword>
<dbReference type="SUPFAM" id="SSF53623">
    <property type="entry name" value="MurD-like peptide ligases, catalytic domain"/>
    <property type="match status" value="1"/>
</dbReference>
<dbReference type="SUPFAM" id="SSF53244">
    <property type="entry name" value="MurD-like peptide ligases, peptide-binding domain"/>
    <property type="match status" value="1"/>
</dbReference>
<evidence type="ECO:0000256" key="3">
    <source>
        <dbReference type="ARBA" id="ARBA00012211"/>
    </source>
</evidence>
<dbReference type="InterPro" id="IPR050061">
    <property type="entry name" value="MurCDEF_pg_biosynth"/>
</dbReference>
<evidence type="ECO:0000313" key="19">
    <source>
        <dbReference type="Proteomes" id="UP001461341"/>
    </source>
</evidence>
<keyword evidence="12 14" id="KW-0961">Cell wall biogenesis/degradation</keyword>
<dbReference type="Proteomes" id="UP001461341">
    <property type="component" value="Chromosome"/>
</dbReference>
<keyword evidence="4 14" id="KW-0963">Cytoplasm</keyword>
<dbReference type="InterPro" id="IPR013221">
    <property type="entry name" value="Mur_ligase_cen"/>
</dbReference>
<dbReference type="GO" id="GO:0008763">
    <property type="term" value="F:UDP-N-acetylmuramate-L-alanine ligase activity"/>
    <property type="evidence" value="ECO:0007669"/>
    <property type="project" value="UniProtKB-EC"/>
</dbReference>
<dbReference type="InterPro" id="IPR004101">
    <property type="entry name" value="Mur_ligase_C"/>
</dbReference>
<reference evidence="18 19" key="1">
    <citation type="submission" date="2023-03" db="EMBL/GenBank/DDBJ databases">
        <title>Novel Species.</title>
        <authorList>
            <person name="Ma S."/>
        </authorList>
    </citation>
    <scope>NUCLEOTIDE SEQUENCE [LARGE SCALE GENOMIC DNA]</scope>
    <source>
        <strain evidence="18 19">B11</strain>
    </source>
</reference>
<keyword evidence="6 14" id="KW-0132">Cell division</keyword>
<evidence type="ECO:0000256" key="11">
    <source>
        <dbReference type="ARBA" id="ARBA00023306"/>
    </source>
</evidence>
<keyword evidence="10 14" id="KW-0573">Peptidoglycan synthesis</keyword>
<feature type="domain" description="Mur ligase N-terminal catalytic" evidence="15">
    <location>
        <begin position="15"/>
        <end position="112"/>
    </location>
</feature>
<keyword evidence="8 14" id="KW-0067">ATP-binding</keyword>
<evidence type="ECO:0000259" key="17">
    <source>
        <dbReference type="Pfam" id="PF08245"/>
    </source>
</evidence>
<dbReference type="EC" id="6.3.2.8" evidence="3 14"/>
<dbReference type="NCBIfam" id="TIGR01082">
    <property type="entry name" value="murC"/>
    <property type="match status" value="1"/>
</dbReference>
<accession>A0ABZ2YAI4</accession>
<comment type="catalytic activity">
    <reaction evidence="13 14">
        <text>UDP-N-acetyl-alpha-D-muramate + L-alanine + ATP = UDP-N-acetyl-alpha-D-muramoyl-L-alanine + ADP + phosphate + H(+)</text>
        <dbReference type="Rhea" id="RHEA:23372"/>
        <dbReference type="ChEBI" id="CHEBI:15378"/>
        <dbReference type="ChEBI" id="CHEBI:30616"/>
        <dbReference type="ChEBI" id="CHEBI:43474"/>
        <dbReference type="ChEBI" id="CHEBI:57972"/>
        <dbReference type="ChEBI" id="CHEBI:70757"/>
        <dbReference type="ChEBI" id="CHEBI:83898"/>
        <dbReference type="ChEBI" id="CHEBI:456216"/>
        <dbReference type="EC" id="6.3.2.8"/>
    </reaction>
</comment>
<keyword evidence="19" id="KW-1185">Reference proteome</keyword>
<feature type="binding site" evidence="14">
    <location>
        <begin position="119"/>
        <end position="125"/>
    </location>
    <ligand>
        <name>ATP</name>
        <dbReference type="ChEBI" id="CHEBI:30616"/>
    </ligand>
</feature>
<dbReference type="Gene3D" id="3.40.50.720">
    <property type="entry name" value="NAD(P)-binding Rossmann-like Domain"/>
    <property type="match status" value="1"/>
</dbReference>
<evidence type="ECO:0000313" key="18">
    <source>
        <dbReference type="EMBL" id="WZL75171.1"/>
    </source>
</evidence>
<dbReference type="InterPro" id="IPR000713">
    <property type="entry name" value="Mur_ligase_N"/>
</dbReference>
<keyword evidence="7 14" id="KW-0547">Nucleotide-binding</keyword>
<evidence type="ECO:0000256" key="5">
    <source>
        <dbReference type="ARBA" id="ARBA00022598"/>
    </source>
</evidence>
<comment type="function">
    <text evidence="14">Cell wall formation.</text>
</comment>
<dbReference type="PANTHER" id="PTHR43445">
    <property type="entry name" value="UDP-N-ACETYLMURAMATE--L-ALANINE LIGASE-RELATED"/>
    <property type="match status" value="1"/>
</dbReference>
<dbReference type="Pfam" id="PF08245">
    <property type="entry name" value="Mur_ligase_M"/>
    <property type="match status" value="1"/>
</dbReference>
<comment type="subcellular location">
    <subcellularLocation>
        <location evidence="1 14">Cytoplasm</location>
    </subcellularLocation>
</comment>
<evidence type="ECO:0000256" key="10">
    <source>
        <dbReference type="ARBA" id="ARBA00022984"/>
    </source>
</evidence>
<evidence type="ECO:0000259" key="15">
    <source>
        <dbReference type="Pfam" id="PF01225"/>
    </source>
</evidence>
<comment type="pathway">
    <text evidence="2 14">Cell wall biogenesis; peptidoglycan biosynthesis.</text>
</comment>
<dbReference type="InterPro" id="IPR005758">
    <property type="entry name" value="UDP-N-AcMur_Ala_ligase_MurC"/>
</dbReference>
<evidence type="ECO:0000256" key="4">
    <source>
        <dbReference type="ARBA" id="ARBA00022490"/>
    </source>
</evidence>
<gene>
    <name evidence="14 18" type="primary">murC</name>
    <name evidence="18" type="ORF">QBE54_06090</name>
</gene>
<feature type="domain" description="Mur ligase C-terminal" evidence="16">
    <location>
        <begin position="321"/>
        <end position="451"/>
    </location>
</feature>
<organism evidence="18 19">
    <name type="scientific">Thermatribacter velox</name>
    <dbReference type="NCBI Taxonomy" id="3039681"/>
    <lineage>
        <taxon>Bacteria</taxon>
        <taxon>Pseudomonadati</taxon>
        <taxon>Atribacterota</taxon>
        <taxon>Atribacteria</taxon>
        <taxon>Atribacterales</taxon>
        <taxon>Thermatribacteraceae</taxon>
        <taxon>Thermatribacter</taxon>
    </lineage>
</organism>
<proteinExistence type="inferred from homology"/>
<dbReference type="Gene3D" id="3.40.1190.10">
    <property type="entry name" value="Mur-like, catalytic domain"/>
    <property type="match status" value="1"/>
</dbReference>
<keyword evidence="11 14" id="KW-0131">Cell cycle</keyword>
<evidence type="ECO:0000256" key="6">
    <source>
        <dbReference type="ARBA" id="ARBA00022618"/>
    </source>
</evidence>
<dbReference type="Gene3D" id="3.90.190.20">
    <property type="entry name" value="Mur ligase, C-terminal domain"/>
    <property type="match status" value="1"/>
</dbReference>
<evidence type="ECO:0000256" key="8">
    <source>
        <dbReference type="ARBA" id="ARBA00022840"/>
    </source>
</evidence>
<protein>
    <recommendedName>
        <fullName evidence="3 14">UDP-N-acetylmuramate--L-alanine ligase</fullName>
        <ecNumber evidence="3 14">6.3.2.8</ecNumber>
    </recommendedName>
    <alternativeName>
        <fullName evidence="14">UDP-N-acetylmuramoyl-L-alanine synthetase</fullName>
    </alternativeName>
</protein>
<evidence type="ECO:0000256" key="2">
    <source>
        <dbReference type="ARBA" id="ARBA00004752"/>
    </source>
</evidence>
<dbReference type="Pfam" id="PF01225">
    <property type="entry name" value="Mur_ligase"/>
    <property type="match status" value="1"/>
</dbReference>
<name>A0ABZ2YAI4_9BACT</name>
<feature type="domain" description="Mur ligase central" evidence="17">
    <location>
        <begin position="117"/>
        <end position="298"/>
    </location>
</feature>
<comment type="similarity">
    <text evidence="14">Belongs to the MurCDEF family.</text>
</comment>
<dbReference type="InterPro" id="IPR036615">
    <property type="entry name" value="Mur_ligase_C_dom_sf"/>
</dbReference>
<dbReference type="HAMAP" id="MF_00046">
    <property type="entry name" value="MurC"/>
    <property type="match status" value="1"/>
</dbReference>
<evidence type="ECO:0000256" key="7">
    <source>
        <dbReference type="ARBA" id="ARBA00022741"/>
    </source>
</evidence>
<evidence type="ECO:0000259" key="16">
    <source>
        <dbReference type="Pfam" id="PF02875"/>
    </source>
</evidence>
<dbReference type="EMBL" id="CP121689">
    <property type="protein sequence ID" value="WZL75171.1"/>
    <property type="molecule type" value="Genomic_DNA"/>
</dbReference>
<evidence type="ECO:0000256" key="9">
    <source>
        <dbReference type="ARBA" id="ARBA00022960"/>
    </source>
</evidence>
<dbReference type="InterPro" id="IPR036565">
    <property type="entry name" value="Mur-like_cat_sf"/>
</dbReference>
<evidence type="ECO:0000256" key="1">
    <source>
        <dbReference type="ARBA" id="ARBA00004496"/>
    </source>
</evidence>
<evidence type="ECO:0000256" key="12">
    <source>
        <dbReference type="ARBA" id="ARBA00023316"/>
    </source>
</evidence>
<keyword evidence="9 14" id="KW-0133">Cell shape</keyword>
<dbReference type="Pfam" id="PF02875">
    <property type="entry name" value="Mur_ligase_C"/>
    <property type="match status" value="1"/>
</dbReference>
<evidence type="ECO:0000256" key="13">
    <source>
        <dbReference type="ARBA" id="ARBA00047833"/>
    </source>
</evidence>
<evidence type="ECO:0000256" key="14">
    <source>
        <dbReference type="HAMAP-Rule" id="MF_00046"/>
    </source>
</evidence>
<dbReference type="PANTHER" id="PTHR43445:SF3">
    <property type="entry name" value="UDP-N-ACETYLMURAMATE--L-ALANINE LIGASE"/>
    <property type="match status" value="1"/>
</dbReference>
<sequence>MNELVSAFTKLPKNLYFIGIGGTGMSALAFIAHEMGYQVSGSDIVENEAINRLRKKGIQVFIGHSKERINQQEAIVVSSAIPNDNEELKEARRLNLPVIHRGNLLAQLCSKKKSIAIAGTHGKTTTTSMISMVLEWSNLDPTVVIGGELEDIGGNAKSGNGDFFVTETDESDGSFLYLKPFCGVVTNIEDDHIDYYGSFEKTRQAFVGFLKRVERSGFAVVCGDRPEIREILAQEIFDTKIFRYGLTSNDVEFQAQILEKTSCGFRFQVKSPSGVIGKFVLNIPGLHNVSNSLACIATTLQLGIDTRFIKEALASFKGVKRRFQKVGEIDGATILDDYAHHPTEMEVVIKTAMEQAQGRVIVVFQPHRFTRTRRLYKRMAQVLQNTHQVVLLPIYPAGEAPIEGVSSELILRELLEAGYSEVRLVEDFQEVTEYCLKIIKPGDILITMGAGDVWKIAIAMCRESGKMLLES</sequence>
<dbReference type="RefSeq" id="WP_369017317.1">
    <property type="nucleotide sequence ID" value="NZ_CP121689.1"/>
</dbReference>
<dbReference type="SUPFAM" id="SSF51984">
    <property type="entry name" value="MurCD N-terminal domain"/>
    <property type="match status" value="1"/>
</dbReference>